<feature type="compositionally biased region" description="Low complexity" evidence="7">
    <location>
        <begin position="123"/>
        <end position="133"/>
    </location>
</feature>
<sequence length="258" mass="28814">MVSSEEESDVKTGDAVEWDVDMEIQLFYAMANHKPVGINKHFHMACIWEKLSNSITKEISTQDIWKHLETLYDISMLDDTEPIPFPNHEVPFSLPESEFGALMKHKCKETVTADDNEDERSLSPKPSTPKSSSRGFASKDNTPKGLNRKDSISALATKSRKESGSSHASTDTPSIKSEKDYGKNRRRDSRDSNASGTRESSTSRKSTSQRDRTPKAKVASAAVWDSPLLDEDSIARRGRRRANTSTPPATTPAKRRRT</sequence>
<feature type="compositionally biased region" description="Low complexity" evidence="7">
    <location>
        <begin position="192"/>
        <end position="206"/>
    </location>
</feature>
<evidence type="ECO:0000256" key="6">
    <source>
        <dbReference type="ARBA" id="ARBA00023242"/>
    </source>
</evidence>
<keyword evidence="9" id="KW-1185">Reference proteome</keyword>
<keyword evidence="4" id="KW-0805">Transcription regulation</keyword>
<proteinExistence type="inferred from homology"/>
<evidence type="ECO:0000313" key="9">
    <source>
        <dbReference type="Proteomes" id="UP001153292"/>
    </source>
</evidence>
<name>A0ABN8L4U0_CHISP</name>
<dbReference type="Proteomes" id="UP001153292">
    <property type="component" value="Chromosome 22"/>
</dbReference>
<dbReference type="PANTHER" id="PTHR13581">
    <property type="entry name" value="MRG-BINDING PROTEIN"/>
    <property type="match status" value="1"/>
</dbReference>
<dbReference type="EMBL" id="OU963915">
    <property type="protein sequence ID" value="CAH2986604.1"/>
    <property type="molecule type" value="Genomic_DNA"/>
</dbReference>
<keyword evidence="5" id="KW-0804">Transcription</keyword>
<evidence type="ECO:0000256" key="3">
    <source>
        <dbReference type="ARBA" id="ARBA00022853"/>
    </source>
</evidence>
<keyword evidence="3" id="KW-0156">Chromatin regulator</keyword>
<evidence type="ECO:0000256" key="1">
    <source>
        <dbReference type="ARBA" id="ARBA00004123"/>
    </source>
</evidence>
<feature type="compositionally biased region" description="Polar residues" evidence="7">
    <location>
        <begin position="165"/>
        <end position="175"/>
    </location>
</feature>
<evidence type="ECO:0000313" key="8">
    <source>
        <dbReference type="EMBL" id="CAH2986604.1"/>
    </source>
</evidence>
<reference evidence="8" key="1">
    <citation type="submission" date="2021-12" db="EMBL/GenBank/DDBJ databases">
        <authorList>
            <person name="King R."/>
        </authorList>
    </citation>
    <scope>NUCLEOTIDE SEQUENCE</scope>
</reference>
<feature type="compositionally biased region" description="Low complexity" evidence="7">
    <location>
        <begin position="243"/>
        <end position="252"/>
    </location>
</feature>
<protein>
    <recommendedName>
        <fullName evidence="10">MRG-binding protein</fullName>
    </recommendedName>
</protein>
<feature type="region of interest" description="Disordered" evidence="7">
    <location>
        <begin position="110"/>
        <end position="258"/>
    </location>
</feature>
<evidence type="ECO:0000256" key="2">
    <source>
        <dbReference type="ARBA" id="ARBA00007117"/>
    </source>
</evidence>
<keyword evidence="6" id="KW-0539">Nucleus</keyword>
<accession>A0ABN8L4U0</accession>
<gene>
    <name evidence="8" type="ORF">CHILSU_LOCUS6301</name>
</gene>
<comment type="similarity">
    <text evidence="2">Belongs to the EAF7 family.</text>
</comment>
<dbReference type="PANTHER" id="PTHR13581:SF5">
    <property type="entry name" value="MRG_MORF4L-BINDING PROTEIN"/>
    <property type="match status" value="1"/>
</dbReference>
<dbReference type="Pfam" id="PF07904">
    <property type="entry name" value="Eaf7"/>
    <property type="match status" value="1"/>
</dbReference>
<feature type="compositionally biased region" description="Basic and acidic residues" evidence="7">
    <location>
        <begin position="176"/>
        <end position="191"/>
    </location>
</feature>
<evidence type="ECO:0008006" key="10">
    <source>
        <dbReference type="Google" id="ProtNLM"/>
    </source>
</evidence>
<evidence type="ECO:0000256" key="7">
    <source>
        <dbReference type="SAM" id="MobiDB-lite"/>
    </source>
</evidence>
<evidence type="ECO:0000256" key="5">
    <source>
        <dbReference type="ARBA" id="ARBA00023163"/>
    </source>
</evidence>
<dbReference type="InterPro" id="IPR012423">
    <property type="entry name" value="Eaf7/MRGBP"/>
</dbReference>
<evidence type="ECO:0000256" key="4">
    <source>
        <dbReference type="ARBA" id="ARBA00023015"/>
    </source>
</evidence>
<comment type="subcellular location">
    <subcellularLocation>
        <location evidence="1">Nucleus</location>
    </subcellularLocation>
</comment>
<organism evidence="8 9">
    <name type="scientific">Chilo suppressalis</name>
    <name type="common">Asiatic rice borer moth</name>
    <dbReference type="NCBI Taxonomy" id="168631"/>
    <lineage>
        <taxon>Eukaryota</taxon>
        <taxon>Metazoa</taxon>
        <taxon>Ecdysozoa</taxon>
        <taxon>Arthropoda</taxon>
        <taxon>Hexapoda</taxon>
        <taxon>Insecta</taxon>
        <taxon>Pterygota</taxon>
        <taxon>Neoptera</taxon>
        <taxon>Endopterygota</taxon>
        <taxon>Lepidoptera</taxon>
        <taxon>Glossata</taxon>
        <taxon>Ditrysia</taxon>
        <taxon>Pyraloidea</taxon>
        <taxon>Crambidae</taxon>
        <taxon>Crambinae</taxon>
        <taxon>Chilo</taxon>
    </lineage>
</organism>